<dbReference type="OrthoDB" id="444631at2759"/>
<keyword evidence="3 6" id="KW-1133">Transmembrane helix</keyword>
<sequence length="276" mass="30827">GVDLSKIPIGKPPPGVTPNFVDPEDKAYQYYIVGGIGTTLMVIFVLLRFHVRFVKTRTGWWDDGMLDYLIFSAAYTGVIMRLCKIAIGRHAWDVSAIIASEFKTLAKTSAILTAPAIYFTKLALLLLYMKLFTQNRLVNNLIWAAIVVCTIYYTAVMFLYIFLKAVSAQYTLTESVAAFGVVSDVYIICLPLLAISRLNLTRKKKWALLAVFLTGAVAVVMSFVGCAYRFHFVEDSKRDNTRALLRVYLVNTVEVDIGVICACLPLLAKLIRPTSR</sequence>
<feature type="transmembrane region" description="Helical" evidence="6">
    <location>
        <begin position="243"/>
        <end position="268"/>
    </location>
</feature>
<feature type="transmembrane region" description="Helical" evidence="6">
    <location>
        <begin position="141"/>
        <end position="163"/>
    </location>
</feature>
<evidence type="ECO:0000256" key="2">
    <source>
        <dbReference type="ARBA" id="ARBA00022692"/>
    </source>
</evidence>
<evidence type="ECO:0000313" key="8">
    <source>
        <dbReference type="EMBL" id="KAF2839021.1"/>
    </source>
</evidence>
<comment type="subcellular location">
    <subcellularLocation>
        <location evidence="1">Membrane</location>
        <topology evidence="1">Multi-pass membrane protein</topology>
    </subcellularLocation>
</comment>
<evidence type="ECO:0000256" key="5">
    <source>
        <dbReference type="ARBA" id="ARBA00038359"/>
    </source>
</evidence>
<dbReference type="AlphaFoldDB" id="A0A9P4VMT5"/>
<reference evidence="8" key="1">
    <citation type="journal article" date="2020" name="Stud. Mycol.">
        <title>101 Dothideomycetes genomes: a test case for predicting lifestyles and emergence of pathogens.</title>
        <authorList>
            <person name="Haridas S."/>
            <person name="Albert R."/>
            <person name="Binder M."/>
            <person name="Bloem J."/>
            <person name="Labutti K."/>
            <person name="Salamov A."/>
            <person name="Andreopoulos B."/>
            <person name="Baker S."/>
            <person name="Barry K."/>
            <person name="Bills G."/>
            <person name="Bluhm B."/>
            <person name="Cannon C."/>
            <person name="Castanera R."/>
            <person name="Culley D."/>
            <person name="Daum C."/>
            <person name="Ezra D."/>
            <person name="Gonzalez J."/>
            <person name="Henrissat B."/>
            <person name="Kuo A."/>
            <person name="Liang C."/>
            <person name="Lipzen A."/>
            <person name="Lutzoni F."/>
            <person name="Magnuson J."/>
            <person name="Mondo S."/>
            <person name="Nolan M."/>
            <person name="Ohm R."/>
            <person name="Pangilinan J."/>
            <person name="Park H.-J."/>
            <person name="Ramirez L."/>
            <person name="Alfaro M."/>
            <person name="Sun H."/>
            <person name="Tritt A."/>
            <person name="Yoshinaga Y."/>
            <person name="Zwiers L.-H."/>
            <person name="Turgeon B."/>
            <person name="Goodwin S."/>
            <person name="Spatafora J."/>
            <person name="Crous P."/>
            <person name="Grigoriev I."/>
        </authorList>
    </citation>
    <scope>NUCLEOTIDE SEQUENCE</scope>
    <source>
        <strain evidence="8">CBS 101060</strain>
    </source>
</reference>
<feature type="domain" description="Rhodopsin" evidence="7">
    <location>
        <begin position="47"/>
        <end position="272"/>
    </location>
</feature>
<feature type="transmembrane region" description="Helical" evidence="6">
    <location>
        <begin position="175"/>
        <end position="195"/>
    </location>
</feature>
<dbReference type="PANTHER" id="PTHR33048:SF158">
    <property type="entry name" value="MEMBRANE PROTEIN PTH11-LIKE, PUTATIVE-RELATED"/>
    <property type="match status" value="1"/>
</dbReference>
<evidence type="ECO:0000256" key="1">
    <source>
        <dbReference type="ARBA" id="ARBA00004141"/>
    </source>
</evidence>
<evidence type="ECO:0000256" key="4">
    <source>
        <dbReference type="ARBA" id="ARBA00023136"/>
    </source>
</evidence>
<comment type="similarity">
    <text evidence="5">Belongs to the SAT4 family.</text>
</comment>
<dbReference type="GO" id="GO:0016020">
    <property type="term" value="C:membrane"/>
    <property type="evidence" value="ECO:0007669"/>
    <property type="project" value="UniProtKB-SubCell"/>
</dbReference>
<evidence type="ECO:0000259" key="7">
    <source>
        <dbReference type="Pfam" id="PF20684"/>
    </source>
</evidence>
<protein>
    <recommendedName>
        <fullName evidence="7">Rhodopsin domain-containing protein</fullName>
    </recommendedName>
</protein>
<feature type="non-terminal residue" evidence="8">
    <location>
        <position position="276"/>
    </location>
</feature>
<name>A0A9P4VMT5_9PEZI</name>
<dbReference type="EMBL" id="MU006095">
    <property type="protein sequence ID" value="KAF2839021.1"/>
    <property type="molecule type" value="Genomic_DNA"/>
</dbReference>
<keyword evidence="2 6" id="KW-0812">Transmembrane</keyword>
<keyword evidence="4 6" id="KW-0472">Membrane</keyword>
<dbReference type="PANTHER" id="PTHR33048">
    <property type="entry name" value="PTH11-LIKE INTEGRAL MEMBRANE PROTEIN (AFU_ORTHOLOGUE AFUA_5G11245)"/>
    <property type="match status" value="1"/>
</dbReference>
<evidence type="ECO:0000256" key="6">
    <source>
        <dbReference type="SAM" id="Phobius"/>
    </source>
</evidence>
<feature type="non-terminal residue" evidence="8">
    <location>
        <position position="1"/>
    </location>
</feature>
<feature type="transmembrane region" description="Helical" evidence="6">
    <location>
        <begin position="28"/>
        <end position="47"/>
    </location>
</feature>
<feature type="transmembrane region" description="Helical" evidence="6">
    <location>
        <begin position="207"/>
        <end position="231"/>
    </location>
</feature>
<evidence type="ECO:0000256" key="3">
    <source>
        <dbReference type="ARBA" id="ARBA00022989"/>
    </source>
</evidence>
<organism evidence="8 9">
    <name type="scientific">Patellaria atrata CBS 101060</name>
    <dbReference type="NCBI Taxonomy" id="1346257"/>
    <lineage>
        <taxon>Eukaryota</taxon>
        <taxon>Fungi</taxon>
        <taxon>Dikarya</taxon>
        <taxon>Ascomycota</taxon>
        <taxon>Pezizomycotina</taxon>
        <taxon>Dothideomycetes</taxon>
        <taxon>Dothideomycetes incertae sedis</taxon>
        <taxon>Patellariales</taxon>
        <taxon>Patellariaceae</taxon>
        <taxon>Patellaria</taxon>
    </lineage>
</organism>
<accession>A0A9P4VMT5</accession>
<dbReference type="InterPro" id="IPR049326">
    <property type="entry name" value="Rhodopsin_dom_fungi"/>
</dbReference>
<keyword evidence="9" id="KW-1185">Reference proteome</keyword>
<evidence type="ECO:0000313" key="9">
    <source>
        <dbReference type="Proteomes" id="UP000799429"/>
    </source>
</evidence>
<dbReference type="InterPro" id="IPR052337">
    <property type="entry name" value="SAT4-like"/>
</dbReference>
<dbReference type="Pfam" id="PF20684">
    <property type="entry name" value="Fung_rhodopsin"/>
    <property type="match status" value="1"/>
</dbReference>
<gene>
    <name evidence="8" type="ORF">M501DRAFT_908833</name>
</gene>
<feature type="transmembrane region" description="Helical" evidence="6">
    <location>
        <begin position="108"/>
        <end position="129"/>
    </location>
</feature>
<comment type="caution">
    <text evidence="8">The sequence shown here is derived from an EMBL/GenBank/DDBJ whole genome shotgun (WGS) entry which is preliminary data.</text>
</comment>
<proteinExistence type="inferred from homology"/>
<dbReference type="Proteomes" id="UP000799429">
    <property type="component" value="Unassembled WGS sequence"/>
</dbReference>
<feature type="transmembrane region" description="Helical" evidence="6">
    <location>
        <begin position="68"/>
        <end position="88"/>
    </location>
</feature>